<dbReference type="InterPro" id="IPR013010">
    <property type="entry name" value="Znf_SIAH"/>
</dbReference>
<feature type="compositionally biased region" description="Basic and acidic residues" evidence="6">
    <location>
        <begin position="343"/>
        <end position="354"/>
    </location>
</feature>
<dbReference type="Pfam" id="PF21361">
    <property type="entry name" value="Sina_ZnF"/>
    <property type="match status" value="1"/>
</dbReference>
<keyword evidence="7" id="KW-0472">Membrane</keyword>
<feature type="compositionally biased region" description="Basic residues" evidence="6">
    <location>
        <begin position="241"/>
        <end position="271"/>
    </location>
</feature>
<protein>
    <submittedName>
        <fullName evidence="10">Protein COFACTOR ASSEMBLY OF COMPLEX C SUBUNIT B CCB1, chloroplastic</fullName>
    </submittedName>
</protein>
<gene>
    <name evidence="10" type="ORF">Scaly_0037600</name>
</gene>
<feature type="domain" description="HMG box" evidence="8">
    <location>
        <begin position="364"/>
        <end position="433"/>
    </location>
</feature>
<evidence type="ECO:0000259" key="9">
    <source>
        <dbReference type="PROSITE" id="PS51081"/>
    </source>
</evidence>
<dbReference type="Gene3D" id="1.10.30.10">
    <property type="entry name" value="High mobility group box domain"/>
    <property type="match status" value="1"/>
</dbReference>
<dbReference type="SMART" id="SM00398">
    <property type="entry name" value="HMG"/>
    <property type="match status" value="1"/>
</dbReference>
<evidence type="ECO:0000256" key="6">
    <source>
        <dbReference type="SAM" id="MobiDB-lite"/>
    </source>
</evidence>
<dbReference type="CDD" id="cd00084">
    <property type="entry name" value="HMG-box_SF"/>
    <property type="match status" value="1"/>
</dbReference>
<dbReference type="Gene3D" id="3.30.40.10">
    <property type="entry name" value="Zinc/RING finger domain, C3HC4 (zinc finger)"/>
    <property type="match status" value="1"/>
</dbReference>
<keyword evidence="7" id="KW-1133">Transmembrane helix</keyword>
<keyword evidence="2 5" id="KW-0863">Zinc-finger</keyword>
<feature type="domain" description="SIAH-type" evidence="9">
    <location>
        <begin position="726"/>
        <end position="784"/>
    </location>
</feature>
<dbReference type="GO" id="GO:0005634">
    <property type="term" value="C:nucleus"/>
    <property type="evidence" value="ECO:0007669"/>
    <property type="project" value="UniProtKB-UniRule"/>
</dbReference>
<evidence type="ECO:0000256" key="5">
    <source>
        <dbReference type="PROSITE-ProRule" id="PRU00455"/>
    </source>
</evidence>
<dbReference type="SUPFAM" id="SSF49599">
    <property type="entry name" value="TRAF domain-like"/>
    <property type="match status" value="1"/>
</dbReference>
<dbReference type="InterPro" id="IPR009071">
    <property type="entry name" value="HMG_box_dom"/>
</dbReference>
<dbReference type="PROSITE" id="PS50118">
    <property type="entry name" value="HMG_BOX_2"/>
    <property type="match status" value="1"/>
</dbReference>
<dbReference type="InterPro" id="IPR021919">
    <property type="entry name" value="CCB1"/>
</dbReference>
<dbReference type="PANTHER" id="PTHR35302">
    <property type="match status" value="1"/>
</dbReference>
<feature type="DNA-binding region" description="HMG box" evidence="4">
    <location>
        <begin position="364"/>
        <end position="433"/>
    </location>
</feature>
<dbReference type="InterPro" id="IPR013083">
    <property type="entry name" value="Znf_RING/FYVE/PHD"/>
</dbReference>
<dbReference type="EMBL" id="JACGWM010000001">
    <property type="protein sequence ID" value="KAL0395892.1"/>
    <property type="molecule type" value="Genomic_DNA"/>
</dbReference>
<keyword evidence="1" id="KW-0479">Metal-binding</keyword>
<keyword evidence="4" id="KW-0238">DNA-binding</keyword>
<dbReference type="PROSITE" id="PS51081">
    <property type="entry name" value="ZF_SIAH"/>
    <property type="match status" value="1"/>
</dbReference>
<evidence type="ECO:0000256" key="7">
    <source>
        <dbReference type="SAM" id="Phobius"/>
    </source>
</evidence>
<dbReference type="GO" id="GO:0003677">
    <property type="term" value="F:DNA binding"/>
    <property type="evidence" value="ECO:0007669"/>
    <property type="project" value="UniProtKB-UniRule"/>
</dbReference>
<comment type="caution">
    <text evidence="10">The sequence shown here is derived from an EMBL/GenBank/DDBJ whole genome shotgun (WGS) entry which is preliminary data.</text>
</comment>
<evidence type="ECO:0000313" key="10">
    <source>
        <dbReference type="EMBL" id="KAL0395892.1"/>
    </source>
</evidence>
<feature type="region of interest" description="Disordered" evidence="6">
    <location>
        <begin position="343"/>
        <end position="366"/>
    </location>
</feature>
<evidence type="ECO:0000256" key="1">
    <source>
        <dbReference type="ARBA" id="ARBA00022723"/>
    </source>
</evidence>
<feature type="region of interest" description="Disordered" evidence="6">
    <location>
        <begin position="239"/>
        <end position="283"/>
    </location>
</feature>
<evidence type="ECO:0000259" key="8">
    <source>
        <dbReference type="PROSITE" id="PS50118"/>
    </source>
</evidence>
<dbReference type="GO" id="GO:0008270">
    <property type="term" value="F:zinc ion binding"/>
    <property type="evidence" value="ECO:0007669"/>
    <property type="project" value="UniProtKB-KW"/>
</dbReference>
<keyword evidence="7" id="KW-0812">Transmembrane</keyword>
<dbReference type="AlphaFoldDB" id="A0AAW2SUG0"/>
<evidence type="ECO:0000256" key="2">
    <source>
        <dbReference type="ARBA" id="ARBA00022771"/>
    </source>
</evidence>
<dbReference type="Pfam" id="PF00505">
    <property type="entry name" value="HMG_box"/>
    <property type="match status" value="1"/>
</dbReference>
<reference evidence="10" key="2">
    <citation type="journal article" date="2024" name="Plant">
        <title>Genomic evolution and insights into agronomic trait innovations of Sesamum species.</title>
        <authorList>
            <person name="Miao H."/>
            <person name="Wang L."/>
            <person name="Qu L."/>
            <person name="Liu H."/>
            <person name="Sun Y."/>
            <person name="Le M."/>
            <person name="Wang Q."/>
            <person name="Wei S."/>
            <person name="Zheng Y."/>
            <person name="Lin W."/>
            <person name="Duan Y."/>
            <person name="Cao H."/>
            <person name="Xiong S."/>
            <person name="Wang X."/>
            <person name="Wei L."/>
            <person name="Li C."/>
            <person name="Ma Q."/>
            <person name="Ju M."/>
            <person name="Zhao R."/>
            <person name="Li G."/>
            <person name="Mu C."/>
            <person name="Tian Q."/>
            <person name="Mei H."/>
            <person name="Zhang T."/>
            <person name="Gao T."/>
            <person name="Zhang H."/>
        </authorList>
    </citation>
    <scope>NUCLEOTIDE SEQUENCE</scope>
    <source>
        <strain evidence="10">KEN8</strain>
    </source>
</reference>
<keyword evidence="3" id="KW-0862">Zinc</keyword>
<dbReference type="InterPro" id="IPR036910">
    <property type="entry name" value="HMG_box_dom_sf"/>
</dbReference>
<dbReference type="SUPFAM" id="SSF47095">
    <property type="entry name" value="HMG-box"/>
    <property type="match status" value="1"/>
</dbReference>
<evidence type="ECO:0000256" key="3">
    <source>
        <dbReference type="ARBA" id="ARBA00022833"/>
    </source>
</evidence>
<feature type="transmembrane region" description="Helical" evidence="7">
    <location>
        <begin position="82"/>
        <end position="102"/>
    </location>
</feature>
<name>A0AAW2SUG0_9LAMI</name>
<dbReference type="PANTHER" id="PTHR35302:SF1">
    <property type="entry name" value="PROTEIN COFACTOR ASSEMBLY OF COMPLEX C SUBUNIT B CCB1, CHLOROPLASTIC"/>
    <property type="match status" value="1"/>
</dbReference>
<evidence type="ECO:0000256" key="4">
    <source>
        <dbReference type="PROSITE-ProRule" id="PRU00267"/>
    </source>
</evidence>
<organism evidence="10">
    <name type="scientific">Sesamum calycinum</name>
    <dbReference type="NCBI Taxonomy" id="2727403"/>
    <lineage>
        <taxon>Eukaryota</taxon>
        <taxon>Viridiplantae</taxon>
        <taxon>Streptophyta</taxon>
        <taxon>Embryophyta</taxon>
        <taxon>Tracheophyta</taxon>
        <taxon>Spermatophyta</taxon>
        <taxon>Magnoliopsida</taxon>
        <taxon>eudicotyledons</taxon>
        <taxon>Gunneridae</taxon>
        <taxon>Pentapetalae</taxon>
        <taxon>asterids</taxon>
        <taxon>lamiids</taxon>
        <taxon>Lamiales</taxon>
        <taxon>Pedaliaceae</taxon>
        <taxon>Sesamum</taxon>
    </lineage>
</organism>
<feature type="transmembrane region" description="Helical" evidence="7">
    <location>
        <begin position="163"/>
        <end position="185"/>
    </location>
</feature>
<reference evidence="10" key="1">
    <citation type="submission" date="2020-06" db="EMBL/GenBank/DDBJ databases">
        <authorList>
            <person name="Li T."/>
            <person name="Hu X."/>
            <person name="Zhang T."/>
            <person name="Song X."/>
            <person name="Zhang H."/>
            <person name="Dai N."/>
            <person name="Sheng W."/>
            <person name="Hou X."/>
            <person name="Wei L."/>
        </authorList>
    </citation>
    <scope>NUCLEOTIDE SEQUENCE</scope>
    <source>
        <strain evidence="10">KEN8</strain>
        <tissue evidence="10">Leaf</tissue>
    </source>
</reference>
<sequence length="908" mass="101299">MATKLLISPISHRSTFSTQDRHHIHPWPGRGQMLMRRRRLVVQLSSSLEDALSSTPVAFMEHLHHQPQSLFLLADSAGYSVASYYTSLGLFVISVPGLWSLIKRSVKSKVVQKTFIGEGEGKKAPNQVAGEILSFFTRNNFTVSDRGETITFEGIMIPNRGQAALLTFCTCISLASVALVLTITFPDIGNNWFWLTMLSPLAGAYYWTKASRKEQIKVKMTVAEDGTLSEIIVQGDDQQRKVGKWRRKEQKEEKRKRRKRGRGGSKNRKRNKESESAVADGAGGAAAIVSDEDLTVGPEGLAPCRASALTLGRGQPVSHLLFSRLRPFATVPSEENMMVVMRNEQEHSESEGSRAKKKKKHDGTSRPACSWVHFSREFIKEYTASHPESSGLKAATKAASDAWKLMSPEDKAKYTNRAREVWDKYLSTTPARVPKPRRQTKLVTRCSPGRLLNVLQRLTPDQKAAVKSMGFGSILNLRCRTLRRSLCLWLLEKFNTVRRSLEICGERIPLTPRDVELVMGLASNGKDVVNSGPDELITELRSTLLCPTARLDVSPSFLHFLTNMDVVHQYNWGKFLLDRLVREVARYRQGKQRAVGGCLLFLQLFYYESVAVGEPSELSPAIFPCLASWGEEEISEREKQERELGGYGCGEVVCKERGLGMGMLGCRTQPDSIHLAIIPPEIEDYPLLEQDGVDQVNGGMITAEENMPMSGSEGNAVCVDIEIADPVRAPCRNAQYGCAEIVDYTKRKEHEEICLCAPCACPIRKCHFVGSSTQLSEHFSSKHWDSGRRFQYNSPLPVTLNKNETFLVLQAEKDGILFLLNKGTESIGHTVMITCISPSSSKEQYLYDIVSERGNSCLRLKSYTNNYPGRVEGSPPVDFLLVPFGFLNPTGKLDLEMCIWNSTDIGAD</sequence>
<keyword evidence="4" id="KW-0539">Nucleus</keyword>
<accession>A0AAW2SUG0</accession>
<dbReference type="Pfam" id="PF12046">
    <property type="entry name" value="CCB1"/>
    <property type="match status" value="1"/>
</dbReference>
<proteinExistence type="predicted"/>